<dbReference type="Pfam" id="PF00069">
    <property type="entry name" value="Pkinase"/>
    <property type="match status" value="1"/>
</dbReference>
<gene>
    <name evidence="9" type="ORF">PSON_ATCC_30995.1.T1220188</name>
</gene>
<feature type="domain" description="Protein kinase" evidence="8">
    <location>
        <begin position="89"/>
        <end position="331"/>
    </location>
</feature>
<dbReference type="GO" id="GO:0004674">
    <property type="term" value="F:protein serine/threonine kinase activity"/>
    <property type="evidence" value="ECO:0007669"/>
    <property type="project" value="UniProtKB-KW"/>
</dbReference>
<dbReference type="InterPro" id="IPR000719">
    <property type="entry name" value="Prot_kinase_dom"/>
</dbReference>
<dbReference type="EMBL" id="CAJJDN010000122">
    <property type="protein sequence ID" value="CAD8119781.1"/>
    <property type="molecule type" value="Genomic_DNA"/>
</dbReference>
<evidence type="ECO:0000256" key="6">
    <source>
        <dbReference type="PROSITE-ProRule" id="PRU10141"/>
    </source>
</evidence>
<evidence type="ECO:0000313" key="9">
    <source>
        <dbReference type="EMBL" id="CAD8119781.1"/>
    </source>
</evidence>
<comment type="caution">
    <text evidence="9">The sequence shown here is derived from an EMBL/GenBank/DDBJ whole genome shotgun (WGS) entry which is preliminary data.</text>
</comment>
<evidence type="ECO:0000256" key="4">
    <source>
        <dbReference type="ARBA" id="ARBA00022777"/>
    </source>
</evidence>
<dbReference type="OrthoDB" id="285287at2759"/>
<proteinExistence type="inferred from homology"/>
<comment type="similarity">
    <text evidence="7">Belongs to the protein kinase superfamily.</text>
</comment>
<dbReference type="InterPro" id="IPR017441">
    <property type="entry name" value="Protein_kinase_ATP_BS"/>
</dbReference>
<evidence type="ECO:0000259" key="8">
    <source>
        <dbReference type="PROSITE" id="PS50011"/>
    </source>
</evidence>
<dbReference type="SMART" id="SM00220">
    <property type="entry name" value="S_TKc"/>
    <property type="match status" value="1"/>
</dbReference>
<evidence type="ECO:0000256" key="5">
    <source>
        <dbReference type="ARBA" id="ARBA00022840"/>
    </source>
</evidence>
<keyword evidence="1 7" id="KW-0723">Serine/threonine-protein kinase</keyword>
<evidence type="ECO:0000256" key="2">
    <source>
        <dbReference type="ARBA" id="ARBA00022679"/>
    </source>
</evidence>
<keyword evidence="10" id="KW-1185">Reference proteome</keyword>
<name>A0A8S1QVR3_9CILI</name>
<accession>A0A8S1QVR3</accession>
<keyword evidence="5 6" id="KW-0067">ATP-binding</keyword>
<keyword evidence="4" id="KW-0418">Kinase</keyword>
<organism evidence="9 10">
    <name type="scientific">Paramecium sonneborni</name>
    <dbReference type="NCBI Taxonomy" id="65129"/>
    <lineage>
        <taxon>Eukaryota</taxon>
        <taxon>Sar</taxon>
        <taxon>Alveolata</taxon>
        <taxon>Ciliophora</taxon>
        <taxon>Intramacronucleata</taxon>
        <taxon>Oligohymenophorea</taxon>
        <taxon>Peniculida</taxon>
        <taxon>Parameciidae</taxon>
        <taxon>Paramecium</taxon>
    </lineage>
</organism>
<evidence type="ECO:0000256" key="1">
    <source>
        <dbReference type="ARBA" id="ARBA00022527"/>
    </source>
</evidence>
<dbReference type="Proteomes" id="UP000692954">
    <property type="component" value="Unassembled WGS sequence"/>
</dbReference>
<keyword evidence="2" id="KW-0808">Transferase</keyword>
<dbReference type="PROSITE" id="PS00108">
    <property type="entry name" value="PROTEIN_KINASE_ST"/>
    <property type="match status" value="1"/>
</dbReference>
<dbReference type="PANTHER" id="PTHR24345">
    <property type="entry name" value="SERINE/THREONINE-PROTEIN KINASE PLK"/>
    <property type="match status" value="1"/>
</dbReference>
<dbReference type="GO" id="GO:0005634">
    <property type="term" value="C:nucleus"/>
    <property type="evidence" value="ECO:0007669"/>
    <property type="project" value="TreeGrafter"/>
</dbReference>
<dbReference type="PANTHER" id="PTHR24345:SF0">
    <property type="entry name" value="CELL CYCLE SERINE_THREONINE-PROTEIN KINASE CDC5_MSD2"/>
    <property type="match status" value="1"/>
</dbReference>
<evidence type="ECO:0000256" key="3">
    <source>
        <dbReference type="ARBA" id="ARBA00022741"/>
    </source>
</evidence>
<dbReference type="GO" id="GO:0005524">
    <property type="term" value="F:ATP binding"/>
    <property type="evidence" value="ECO:0007669"/>
    <property type="project" value="UniProtKB-UniRule"/>
</dbReference>
<reference evidence="9" key="1">
    <citation type="submission" date="2021-01" db="EMBL/GenBank/DDBJ databases">
        <authorList>
            <consortium name="Genoscope - CEA"/>
            <person name="William W."/>
        </authorList>
    </citation>
    <scope>NUCLEOTIDE SEQUENCE</scope>
</reference>
<dbReference type="InterPro" id="IPR008271">
    <property type="entry name" value="Ser/Thr_kinase_AS"/>
</dbReference>
<protein>
    <recommendedName>
        <fullName evidence="8">Protein kinase domain-containing protein</fullName>
    </recommendedName>
</protein>
<sequence>MNFNIKVTFNNSLCHLTIDNSNNLIIMNQIQLMTFPLNLDSNIVWRSEKSLLRGFEINKFFFTGDHHDLLKLKIILGRLIIYKKINNMYYFLSTLGKGNYSQVCLLQCKITNKLFAAKCMKKENLGVINDIKREIFIWSMLQHKNIAKFYEIYESTNSIYIVMEKLNKLRNDYDHEEIKLIMKDILEGVEYIHSRNIIHRDLKIDNILIDDDNQVKIIDFGLACQFINLESRNITCGTPGYIAPEVLTSKPFDYKSDIFSIGVVMYQLYFNKHLFQAEQVVDILKLNKKFTISRLSVLNIPDCGYQFLRSLLNHNPLQRITASQALEHWYMNSIKEDHFIKIPRNPNPKFKDHILLSSVIYSKTTITSFNKIY</sequence>
<feature type="binding site" evidence="6">
    <location>
        <position position="118"/>
    </location>
    <ligand>
        <name>ATP</name>
        <dbReference type="ChEBI" id="CHEBI:30616"/>
    </ligand>
</feature>
<dbReference type="PROSITE" id="PS00107">
    <property type="entry name" value="PROTEIN_KINASE_ATP"/>
    <property type="match status" value="1"/>
</dbReference>
<dbReference type="AlphaFoldDB" id="A0A8S1QVR3"/>
<dbReference type="PROSITE" id="PS50011">
    <property type="entry name" value="PROTEIN_KINASE_DOM"/>
    <property type="match status" value="1"/>
</dbReference>
<evidence type="ECO:0000313" key="10">
    <source>
        <dbReference type="Proteomes" id="UP000692954"/>
    </source>
</evidence>
<keyword evidence="3 6" id="KW-0547">Nucleotide-binding</keyword>
<evidence type="ECO:0000256" key="7">
    <source>
        <dbReference type="RuleBase" id="RU000304"/>
    </source>
</evidence>